<reference evidence="1" key="1">
    <citation type="submission" date="2022-03" db="EMBL/GenBank/DDBJ databases">
        <title>Draft genome sequence of Aduncisulcus paluster, a free-living microaerophilic Fornicata.</title>
        <authorList>
            <person name="Yuyama I."/>
            <person name="Kume K."/>
            <person name="Tamura T."/>
            <person name="Inagaki Y."/>
            <person name="Hashimoto T."/>
        </authorList>
    </citation>
    <scope>NUCLEOTIDE SEQUENCE</scope>
    <source>
        <strain evidence="1">NY0171</strain>
    </source>
</reference>
<proteinExistence type="predicted"/>
<evidence type="ECO:0000313" key="2">
    <source>
        <dbReference type="Proteomes" id="UP001057375"/>
    </source>
</evidence>
<evidence type="ECO:0000313" key="1">
    <source>
        <dbReference type="EMBL" id="GKT13090.1"/>
    </source>
</evidence>
<organism evidence="1 2">
    <name type="scientific">Aduncisulcus paluster</name>
    <dbReference type="NCBI Taxonomy" id="2918883"/>
    <lineage>
        <taxon>Eukaryota</taxon>
        <taxon>Metamonada</taxon>
        <taxon>Carpediemonas-like organisms</taxon>
        <taxon>Aduncisulcus</taxon>
    </lineage>
</organism>
<dbReference type="Proteomes" id="UP001057375">
    <property type="component" value="Unassembled WGS sequence"/>
</dbReference>
<name>A0ABQ5JV30_9EUKA</name>
<comment type="caution">
    <text evidence="1">The sequence shown here is derived from an EMBL/GenBank/DDBJ whole genome shotgun (WGS) entry which is preliminary data.</text>
</comment>
<dbReference type="EMBL" id="BQXS01005588">
    <property type="protein sequence ID" value="GKT13090.1"/>
    <property type="molecule type" value="Genomic_DNA"/>
</dbReference>
<keyword evidence="2" id="KW-1185">Reference proteome</keyword>
<accession>A0ABQ5JV30</accession>
<protein>
    <submittedName>
        <fullName evidence="1">Uncharacterized protein</fullName>
    </submittedName>
</protein>
<gene>
    <name evidence="1" type="ORF">ADUPG1_003927</name>
</gene>
<sequence>MPFEEQDLTKDEEDDEFYPISQAHAETYQIELFPPHQVIPDIHIPVDQDPHTPFHAIHEFDCPPVYWKLTYKNTCEKLQKGILRRKSTVEPCSCLTSLHQGDSYILFFCLLHRKFIPWPRHSVTPALLFKRGYCGDCFQKGVKFWGNNSRHVPRFKYDGLFKSIFTNVWKGFSFEQTFRKVFLSSSSSSDRGVRYPEIETEILECALQEMLIAKGKDPITKEIVPMFKLDVPDIIDDSYRRDVCFMFLLAVGNCGNAKFKQLQETHCPSFKGIKKGLYVMYFSGDDEFRTRIYDDIVRAGGYDPLDLFEE</sequence>